<feature type="compositionally biased region" description="Basic and acidic residues" evidence="14">
    <location>
        <begin position="59"/>
        <end position="76"/>
    </location>
</feature>
<sequence>MNQGGGLACCAVCNEKTQRRCGRCLNIYYCNTDHQRQDWKRHRSECAPKLPKQGTKSDNSGERTIVGEEATKKVKDGTSNVTEESHQGCSKDGSDTRRSKKSKSKSVKNSGKEGSTIGVSKHSAQVSTENVKQSEPGTSRASAHNDSSVISSVVYTNRDLSTGSAITYEGSSEQEVLRETAQLLSTVDFSAPSTSNVLRAVNRTDTAKMPVLPNYGAEQGTRAKEYPEASLKGSGAPFGHMPNSYYMDPSDSCYEICHRVIRDMTQYGVCVLNNFLGRERGLMVLNEVLEMYRSGIFTAGQLVSNSATTEAQTIRSDLITWIDGKEPNCTYIRQLISQVDNIILRANKMANNGKMGDYVINGRTKAMVACYPGSGSHYVKHVDNPNKDGRCITAIYYLNLDWDVKRCGGLLRVFPEGTNQVADIAPIFDRMLFFWSDRRNPHEVQPAYSTRYAITLWYFDAHEREEARRNFKYKLTETHIISQKNAASRLRVSDVGVRAVRGLRPRIPRQFTADCLTPNTVRLELLCYVVSTSFEWRLYIKNTASKYIIIELSKQSSAYAACQW</sequence>
<evidence type="ECO:0000256" key="11">
    <source>
        <dbReference type="ARBA" id="ARBA00039004"/>
    </source>
</evidence>
<dbReference type="InterPro" id="IPR044862">
    <property type="entry name" value="Pro_4_hyd_alph_FE2OG_OXY"/>
</dbReference>
<keyword evidence="5" id="KW-0862">Zinc</keyword>
<protein>
    <recommendedName>
        <fullName evidence="11">hypoxia-inducible factor-proline dioxygenase</fullName>
        <ecNumber evidence="11">1.14.11.29</ecNumber>
    </recommendedName>
</protein>
<dbReference type="EC" id="1.14.11.29" evidence="11"/>
<keyword evidence="8" id="KW-0560">Oxidoreductase</keyword>
<evidence type="ECO:0000259" key="16">
    <source>
        <dbReference type="PROSITE" id="PS51471"/>
    </source>
</evidence>
<dbReference type="SMART" id="SM00702">
    <property type="entry name" value="P4Hc"/>
    <property type="match status" value="1"/>
</dbReference>
<dbReference type="Pfam" id="PF01753">
    <property type="entry name" value="zf-MYND"/>
    <property type="match status" value="1"/>
</dbReference>
<dbReference type="FunFam" id="2.60.120.620:FF:000005">
    <property type="entry name" value="Egl nine homolog 1"/>
    <property type="match status" value="1"/>
</dbReference>
<evidence type="ECO:0000256" key="14">
    <source>
        <dbReference type="SAM" id="MobiDB-lite"/>
    </source>
</evidence>
<evidence type="ECO:0000256" key="4">
    <source>
        <dbReference type="ARBA" id="ARBA00022771"/>
    </source>
</evidence>
<evidence type="ECO:0000256" key="7">
    <source>
        <dbReference type="ARBA" id="ARBA00022964"/>
    </source>
</evidence>
<dbReference type="EMBL" id="JACKWZ010000044">
    <property type="protein sequence ID" value="KAF9419320.1"/>
    <property type="molecule type" value="Genomic_DNA"/>
</dbReference>
<dbReference type="GO" id="GO:0160082">
    <property type="term" value="F:hypoxia-inducible factor-proline dioxygenase activity"/>
    <property type="evidence" value="ECO:0007669"/>
    <property type="project" value="UniProtKB-EC"/>
</dbReference>
<keyword evidence="3" id="KW-0479">Metal-binding</keyword>
<proteinExistence type="predicted"/>
<dbReference type="AlphaFoldDB" id="A0A835LCK0"/>
<feature type="domain" description="MYND-type" evidence="15">
    <location>
        <begin position="10"/>
        <end position="46"/>
    </location>
</feature>
<evidence type="ECO:0000313" key="18">
    <source>
        <dbReference type="Proteomes" id="UP000648187"/>
    </source>
</evidence>
<evidence type="ECO:0000256" key="9">
    <source>
        <dbReference type="ARBA" id="ARBA00023004"/>
    </source>
</evidence>
<accession>A0A835LCK0</accession>
<keyword evidence="9" id="KW-0408">Iron</keyword>
<comment type="caution">
    <text evidence="17">The sequence shown here is derived from an EMBL/GenBank/DDBJ whole genome shotgun (WGS) entry which is preliminary data.</text>
</comment>
<evidence type="ECO:0000256" key="2">
    <source>
        <dbReference type="ARBA" id="ARBA00004123"/>
    </source>
</evidence>
<dbReference type="Proteomes" id="UP000648187">
    <property type="component" value="Unassembled WGS sequence"/>
</dbReference>
<evidence type="ECO:0000256" key="3">
    <source>
        <dbReference type="ARBA" id="ARBA00022723"/>
    </source>
</evidence>
<keyword evidence="4 13" id="KW-0863">Zinc-finger</keyword>
<dbReference type="InterPro" id="IPR002893">
    <property type="entry name" value="Znf_MYND"/>
</dbReference>
<feature type="compositionally biased region" description="Polar residues" evidence="14">
    <location>
        <begin position="122"/>
        <end position="146"/>
    </location>
</feature>
<dbReference type="GO" id="GO:0008198">
    <property type="term" value="F:ferrous iron binding"/>
    <property type="evidence" value="ECO:0007669"/>
    <property type="project" value="TreeGrafter"/>
</dbReference>
<keyword evidence="10" id="KW-0539">Nucleus</keyword>
<evidence type="ECO:0000256" key="6">
    <source>
        <dbReference type="ARBA" id="ARBA00022896"/>
    </source>
</evidence>
<dbReference type="PROSITE" id="PS51471">
    <property type="entry name" value="FE2OG_OXY"/>
    <property type="match status" value="1"/>
</dbReference>
<dbReference type="GO" id="GO:0005634">
    <property type="term" value="C:nucleus"/>
    <property type="evidence" value="ECO:0007669"/>
    <property type="project" value="UniProtKB-SubCell"/>
</dbReference>
<dbReference type="InterPro" id="IPR006620">
    <property type="entry name" value="Pro_4_hyd_alph"/>
</dbReference>
<dbReference type="GO" id="GO:0008270">
    <property type="term" value="F:zinc ion binding"/>
    <property type="evidence" value="ECO:0007669"/>
    <property type="project" value="UniProtKB-KW"/>
</dbReference>
<evidence type="ECO:0000256" key="10">
    <source>
        <dbReference type="ARBA" id="ARBA00023242"/>
    </source>
</evidence>
<dbReference type="SUPFAM" id="SSF144232">
    <property type="entry name" value="HIT/MYND zinc finger-like"/>
    <property type="match status" value="1"/>
</dbReference>
<keyword evidence="6" id="KW-0847">Vitamin C</keyword>
<evidence type="ECO:0000313" key="17">
    <source>
        <dbReference type="EMBL" id="KAF9419320.1"/>
    </source>
</evidence>
<dbReference type="GO" id="GO:0031418">
    <property type="term" value="F:L-ascorbic acid binding"/>
    <property type="evidence" value="ECO:0007669"/>
    <property type="project" value="UniProtKB-KW"/>
</dbReference>
<evidence type="ECO:0000256" key="13">
    <source>
        <dbReference type="PROSITE-ProRule" id="PRU00134"/>
    </source>
</evidence>
<gene>
    <name evidence="17" type="ORF">HW555_004084</name>
</gene>
<feature type="domain" description="Fe2OG dioxygenase" evidence="16">
    <location>
        <begin position="362"/>
        <end position="460"/>
    </location>
</feature>
<evidence type="ECO:0000256" key="5">
    <source>
        <dbReference type="ARBA" id="ARBA00022833"/>
    </source>
</evidence>
<evidence type="ECO:0000256" key="12">
    <source>
        <dbReference type="ARBA" id="ARBA00049134"/>
    </source>
</evidence>
<dbReference type="Gene3D" id="2.60.120.620">
    <property type="entry name" value="q2cbj1_9rhob like domain"/>
    <property type="match status" value="1"/>
</dbReference>
<keyword evidence="18" id="KW-1185">Reference proteome</keyword>
<dbReference type="InterPro" id="IPR051559">
    <property type="entry name" value="HIF_prolyl_hydroxylases"/>
</dbReference>
<dbReference type="GO" id="GO:0071456">
    <property type="term" value="P:cellular response to hypoxia"/>
    <property type="evidence" value="ECO:0007669"/>
    <property type="project" value="TreeGrafter"/>
</dbReference>
<keyword evidence="7" id="KW-0223">Dioxygenase</keyword>
<reference evidence="17" key="1">
    <citation type="submission" date="2020-08" db="EMBL/GenBank/DDBJ databases">
        <title>Spodoptera exigua strain:BAW_Kor-Di-RS1 Genome sequencing and assembly.</title>
        <authorList>
            <person name="Kim J."/>
            <person name="Nam H.Y."/>
            <person name="Kwon M."/>
            <person name="Choi J.H."/>
            <person name="Cho S.R."/>
            <person name="Kim G.-H."/>
        </authorList>
    </citation>
    <scope>NUCLEOTIDE SEQUENCE</scope>
    <source>
        <strain evidence="17">BAW_Kor-Di-RS1</strain>
        <tissue evidence="17">Whole-body</tissue>
    </source>
</reference>
<dbReference type="Pfam" id="PF13640">
    <property type="entry name" value="2OG-FeII_Oxy_3"/>
    <property type="match status" value="1"/>
</dbReference>
<comment type="cofactor">
    <cofactor evidence="1">
        <name>L-ascorbate</name>
        <dbReference type="ChEBI" id="CHEBI:38290"/>
    </cofactor>
</comment>
<dbReference type="PANTHER" id="PTHR12907:SF26">
    <property type="entry name" value="HIF PROLYL HYDROXYLASE, ISOFORM C"/>
    <property type="match status" value="1"/>
</dbReference>
<dbReference type="PANTHER" id="PTHR12907">
    <property type="entry name" value="EGL NINE HOMOLOG-RELATED"/>
    <property type="match status" value="1"/>
</dbReference>
<dbReference type="PROSITE" id="PS50865">
    <property type="entry name" value="ZF_MYND_2"/>
    <property type="match status" value="1"/>
</dbReference>
<dbReference type="InterPro" id="IPR005123">
    <property type="entry name" value="Oxoglu/Fe-dep_dioxygenase_dom"/>
</dbReference>
<dbReference type="Gene3D" id="6.10.140.2220">
    <property type="match status" value="1"/>
</dbReference>
<comment type="catalytic activity">
    <reaction evidence="12">
        <text>L-prolyl-[hypoxia-inducible factor alpha subunit] + 2-oxoglutarate + O2 = trans-4-hydroxy-L-prolyl-[hypoxia-inducible factor alpha subunit] + succinate + CO2</text>
        <dbReference type="Rhea" id="RHEA:48400"/>
        <dbReference type="Rhea" id="RHEA-COMP:12093"/>
        <dbReference type="Rhea" id="RHEA-COMP:12094"/>
        <dbReference type="ChEBI" id="CHEBI:15379"/>
        <dbReference type="ChEBI" id="CHEBI:16526"/>
        <dbReference type="ChEBI" id="CHEBI:16810"/>
        <dbReference type="ChEBI" id="CHEBI:30031"/>
        <dbReference type="ChEBI" id="CHEBI:50342"/>
        <dbReference type="ChEBI" id="CHEBI:61965"/>
        <dbReference type="EC" id="1.14.11.29"/>
    </reaction>
</comment>
<evidence type="ECO:0000256" key="1">
    <source>
        <dbReference type="ARBA" id="ARBA00001961"/>
    </source>
</evidence>
<evidence type="ECO:0000259" key="15">
    <source>
        <dbReference type="PROSITE" id="PS50865"/>
    </source>
</evidence>
<feature type="region of interest" description="Disordered" evidence="14">
    <location>
        <begin position="45"/>
        <end position="146"/>
    </location>
</feature>
<name>A0A835LCK0_SPOEX</name>
<organism evidence="17 18">
    <name type="scientific">Spodoptera exigua</name>
    <name type="common">Beet armyworm</name>
    <name type="synonym">Noctua fulgens</name>
    <dbReference type="NCBI Taxonomy" id="7107"/>
    <lineage>
        <taxon>Eukaryota</taxon>
        <taxon>Metazoa</taxon>
        <taxon>Ecdysozoa</taxon>
        <taxon>Arthropoda</taxon>
        <taxon>Hexapoda</taxon>
        <taxon>Insecta</taxon>
        <taxon>Pterygota</taxon>
        <taxon>Neoptera</taxon>
        <taxon>Endopterygota</taxon>
        <taxon>Lepidoptera</taxon>
        <taxon>Glossata</taxon>
        <taxon>Ditrysia</taxon>
        <taxon>Noctuoidea</taxon>
        <taxon>Noctuidae</taxon>
        <taxon>Amphipyrinae</taxon>
        <taxon>Spodoptera</taxon>
    </lineage>
</organism>
<evidence type="ECO:0000256" key="8">
    <source>
        <dbReference type="ARBA" id="ARBA00023002"/>
    </source>
</evidence>
<comment type="subcellular location">
    <subcellularLocation>
        <location evidence="2">Nucleus</location>
    </subcellularLocation>
</comment>